<dbReference type="EMBL" id="JBHMAF010000197">
    <property type="protein sequence ID" value="MFB9762483.1"/>
    <property type="molecule type" value="Genomic_DNA"/>
</dbReference>
<sequence>MKKKVTEEQKLEIRELYATGDWSQRQLAKKYGVSEGTINRCVKEVEKPIVTTPERFDQKWCEDENSCWEWQGTKDRYGYGRFYLNGKKEKAHRVAYQLHKEDIPVGQMVRHTCDNRACVNPEHLELGTAEQNTQDKVERYRQPWPFPAVCYLEMKFFDEIGVSLDQIAQHFQIRKETLENRLDDMNKTTDDPTKDKIFYYQKRAIHELKQSSGN</sequence>
<dbReference type="CDD" id="cd00569">
    <property type="entry name" value="HTH_Hin_like"/>
    <property type="match status" value="1"/>
</dbReference>
<dbReference type="Pfam" id="PF13392">
    <property type="entry name" value="HNH_3"/>
    <property type="match status" value="1"/>
</dbReference>
<dbReference type="InterPro" id="IPR009057">
    <property type="entry name" value="Homeodomain-like_sf"/>
</dbReference>
<dbReference type="InterPro" id="IPR003615">
    <property type="entry name" value="HNH_nuc"/>
</dbReference>
<dbReference type="RefSeq" id="WP_379952387.1">
    <property type="nucleotide sequence ID" value="NZ_JBHMAF010000197.1"/>
</dbReference>
<dbReference type="Proteomes" id="UP001589609">
    <property type="component" value="Unassembled WGS sequence"/>
</dbReference>
<dbReference type="GO" id="GO:0004519">
    <property type="term" value="F:endonuclease activity"/>
    <property type="evidence" value="ECO:0007669"/>
    <property type="project" value="UniProtKB-KW"/>
</dbReference>
<dbReference type="Gene3D" id="1.10.10.60">
    <property type="entry name" value="Homeodomain-like"/>
    <property type="match status" value="1"/>
</dbReference>
<dbReference type="InterPro" id="IPR044930">
    <property type="entry name" value="Homing_endonuclease_His-Me"/>
</dbReference>
<keyword evidence="2" id="KW-0255">Endonuclease</keyword>
<dbReference type="Gene3D" id="3.90.75.10">
    <property type="entry name" value="Homing Intron 3 (I-ppo) Encoded Endonuclease, Chain A"/>
    <property type="match status" value="1"/>
</dbReference>
<dbReference type="SUPFAM" id="SSF54060">
    <property type="entry name" value="His-Me finger endonucleases"/>
    <property type="match status" value="1"/>
</dbReference>
<organism evidence="2 3">
    <name type="scientific">Ectobacillus funiculus</name>
    <dbReference type="NCBI Taxonomy" id="137993"/>
    <lineage>
        <taxon>Bacteria</taxon>
        <taxon>Bacillati</taxon>
        <taxon>Bacillota</taxon>
        <taxon>Bacilli</taxon>
        <taxon>Bacillales</taxon>
        <taxon>Bacillaceae</taxon>
        <taxon>Ectobacillus</taxon>
    </lineage>
</organism>
<dbReference type="InterPro" id="IPR044925">
    <property type="entry name" value="His-Me_finger_sf"/>
</dbReference>
<evidence type="ECO:0000259" key="1">
    <source>
        <dbReference type="Pfam" id="PF13392"/>
    </source>
</evidence>
<proteinExistence type="predicted"/>
<name>A0ABV5WPA6_9BACI</name>
<keyword evidence="2" id="KW-0540">Nuclease</keyword>
<gene>
    <name evidence="2" type="ORF">ACFFMS_30100</name>
</gene>
<protein>
    <submittedName>
        <fullName evidence="2">HNH endonuclease</fullName>
    </submittedName>
</protein>
<keyword evidence="2" id="KW-0378">Hydrolase</keyword>
<feature type="domain" description="HNH nuclease" evidence="1">
    <location>
        <begin position="90"/>
        <end position="133"/>
    </location>
</feature>
<reference evidence="2 3" key="1">
    <citation type="submission" date="2024-09" db="EMBL/GenBank/DDBJ databases">
        <authorList>
            <person name="Sun Q."/>
            <person name="Mori K."/>
        </authorList>
    </citation>
    <scope>NUCLEOTIDE SEQUENCE [LARGE SCALE GENOMIC DNA]</scope>
    <source>
        <strain evidence="2 3">JCM 11201</strain>
    </source>
</reference>
<evidence type="ECO:0000313" key="3">
    <source>
        <dbReference type="Proteomes" id="UP001589609"/>
    </source>
</evidence>
<comment type="caution">
    <text evidence="2">The sequence shown here is derived from an EMBL/GenBank/DDBJ whole genome shotgun (WGS) entry which is preliminary data.</text>
</comment>
<accession>A0ABV5WPA6</accession>
<evidence type="ECO:0000313" key="2">
    <source>
        <dbReference type="EMBL" id="MFB9762483.1"/>
    </source>
</evidence>
<keyword evidence="3" id="KW-1185">Reference proteome</keyword>
<dbReference type="Pfam" id="PF13412">
    <property type="entry name" value="HTH_24"/>
    <property type="match status" value="1"/>
</dbReference>
<dbReference type="SUPFAM" id="SSF46689">
    <property type="entry name" value="Homeodomain-like"/>
    <property type="match status" value="1"/>
</dbReference>